<comment type="caution">
    <text evidence="7">The sequence shown here is derived from an EMBL/GenBank/DDBJ whole genome shotgun (WGS) entry which is preliminary data.</text>
</comment>
<name>A0A8J2NM85_9HEXA</name>
<dbReference type="OrthoDB" id="10042652at2759"/>
<dbReference type="InterPro" id="IPR018469">
    <property type="entry name" value="Dual_oxidase_maturation_fac"/>
</dbReference>
<accession>A0A8J2NM85</accession>
<dbReference type="AlphaFoldDB" id="A0A8J2NM85"/>
<comment type="subcellular location">
    <subcellularLocation>
        <location evidence="1">Membrane</location>
        <topology evidence="1">Multi-pass membrane protein</topology>
    </subcellularLocation>
</comment>
<feature type="non-terminal residue" evidence="7">
    <location>
        <position position="1"/>
    </location>
</feature>
<dbReference type="GO" id="GO:0005789">
    <property type="term" value="C:endoplasmic reticulum membrane"/>
    <property type="evidence" value="ECO:0007669"/>
    <property type="project" value="InterPro"/>
</dbReference>
<organism evidence="7 8">
    <name type="scientific">Allacma fusca</name>
    <dbReference type="NCBI Taxonomy" id="39272"/>
    <lineage>
        <taxon>Eukaryota</taxon>
        <taxon>Metazoa</taxon>
        <taxon>Ecdysozoa</taxon>
        <taxon>Arthropoda</taxon>
        <taxon>Hexapoda</taxon>
        <taxon>Collembola</taxon>
        <taxon>Symphypleona</taxon>
        <taxon>Sminthuridae</taxon>
        <taxon>Allacma</taxon>
    </lineage>
</organism>
<sequence length="97" mass="11092">KVEIISQYKPGSSEELHAHLGLHVALRGINITLKDVTGRNIDYNEHFSWEWGQGRFGFGKYAGRFSREFRAGVLKGLPYPILQVAEYFTFDGEGIRF</sequence>
<dbReference type="PANTHER" id="PTHR31158:SF1">
    <property type="entry name" value="DOXA1 FACTOR-RELATED"/>
    <property type="match status" value="1"/>
</dbReference>
<proteinExistence type="inferred from homology"/>
<comment type="similarity">
    <text evidence="2">Belongs to the DUOXA family.</text>
</comment>
<feature type="non-terminal residue" evidence="7">
    <location>
        <position position="97"/>
    </location>
</feature>
<dbReference type="Pfam" id="PF10204">
    <property type="entry name" value="DuoxA"/>
    <property type="match status" value="1"/>
</dbReference>
<dbReference type="EMBL" id="CAJVCH010008270">
    <property type="protein sequence ID" value="CAG7662989.1"/>
    <property type="molecule type" value="Genomic_DNA"/>
</dbReference>
<keyword evidence="3" id="KW-0812">Transmembrane</keyword>
<evidence type="ECO:0000256" key="3">
    <source>
        <dbReference type="ARBA" id="ARBA00022692"/>
    </source>
</evidence>
<evidence type="ECO:0000313" key="8">
    <source>
        <dbReference type="Proteomes" id="UP000708208"/>
    </source>
</evidence>
<dbReference type="Proteomes" id="UP000708208">
    <property type="component" value="Unassembled WGS sequence"/>
</dbReference>
<evidence type="ECO:0000256" key="6">
    <source>
        <dbReference type="ARBA" id="ARBA00023180"/>
    </source>
</evidence>
<evidence type="ECO:0000256" key="2">
    <source>
        <dbReference type="ARBA" id="ARBA00009816"/>
    </source>
</evidence>
<gene>
    <name evidence="7" type="ORF">AFUS01_LOCUS1476</name>
</gene>
<keyword evidence="8" id="KW-1185">Reference proteome</keyword>
<evidence type="ECO:0000256" key="5">
    <source>
        <dbReference type="ARBA" id="ARBA00023136"/>
    </source>
</evidence>
<evidence type="ECO:0000313" key="7">
    <source>
        <dbReference type="EMBL" id="CAG7662989.1"/>
    </source>
</evidence>
<evidence type="ECO:0000256" key="4">
    <source>
        <dbReference type="ARBA" id="ARBA00022989"/>
    </source>
</evidence>
<keyword evidence="6" id="KW-0325">Glycoprotein</keyword>
<evidence type="ECO:0000256" key="1">
    <source>
        <dbReference type="ARBA" id="ARBA00004141"/>
    </source>
</evidence>
<reference evidence="7" key="1">
    <citation type="submission" date="2021-06" db="EMBL/GenBank/DDBJ databases">
        <authorList>
            <person name="Hodson N. C."/>
            <person name="Mongue J. A."/>
            <person name="Jaron S. K."/>
        </authorList>
    </citation>
    <scope>NUCLEOTIDE SEQUENCE</scope>
</reference>
<keyword evidence="4" id="KW-1133">Transmembrane helix</keyword>
<protein>
    <submittedName>
        <fullName evidence="7">Uncharacterized protein</fullName>
    </submittedName>
</protein>
<keyword evidence="5" id="KW-0472">Membrane</keyword>
<dbReference type="GO" id="GO:0015031">
    <property type="term" value="P:protein transport"/>
    <property type="evidence" value="ECO:0007669"/>
    <property type="project" value="InterPro"/>
</dbReference>
<dbReference type="PANTHER" id="PTHR31158">
    <property type="entry name" value="DUAL OXIDASE 2"/>
    <property type="match status" value="1"/>
</dbReference>